<keyword evidence="1" id="KW-0675">Receptor</keyword>
<dbReference type="SUPFAM" id="SSF49464">
    <property type="entry name" value="Carboxypeptidase regulatory domain-like"/>
    <property type="match status" value="1"/>
</dbReference>
<dbReference type="Gene3D" id="2.60.40.1120">
    <property type="entry name" value="Carboxypeptidase-like, regulatory domain"/>
    <property type="match status" value="1"/>
</dbReference>
<accession>A0A5J4QHT4</accession>
<feature type="non-terminal residue" evidence="1">
    <location>
        <position position="70"/>
    </location>
</feature>
<gene>
    <name evidence="1" type="ORF">EZS27_028963</name>
</gene>
<dbReference type="AlphaFoldDB" id="A0A5J4QHT4"/>
<comment type="caution">
    <text evidence="1">The sequence shown here is derived from an EMBL/GenBank/DDBJ whole genome shotgun (WGS) entry which is preliminary data.</text>
</comment>
<proteinExistence type="predicted"/>
<evidence type="ECO:0000313" key="1">
    <source>
        <dbReference type="EMBL" id="KAA6321377.1"/>
    </source>
</evidence>
<name>A0A5J4QHT4_9ZZZZ</name>
<dbReference type="InterPro" id="IPR008969">
    <property type="entry name" value="CarboxyPept-like_regulatory"/>
</dbReference>
<reference evidence="1" key="1">
    <citation type="submission" date="2019-03" db="EMBL/GenBank/DDBJ databases">
        <title>Single cell metagenomics reveals metabolic interactions within the superorganism composed of flagellate Streblomastix strix and complex community of Bacteroidetes bacteria on its surface.</title>
        <authorList>
            <person name="Treitli S.C."/>
            <person name="Kolisko M."/>
            <person name="Husnik F."/>
            <person name="Keeling P."/>
            <person name="Hampl V."/>
        </authorList>
    </citation>
    <scope>NUCLEOTIDE SEQUENCE</scope>
    <source>
        <strain evidence="1">STM</strain>
    </source>
</reference>
<dbReference type="Pfam" id="PF13715">
    <property type="entry name" value="CarbopepD_reg_2"/>
    <property type="match status" value="1"/>
</dbReference>
<dbReference type="EMBL" id="SNRY01003329">
    <property type="protein sequence ID" value="KAA6321377.1"/>
    <property type="molecule type" value="Genomic_DNA"/>
</dbReference>
<organism evidence="1">
    <name type="scientific">termite gut metagenome</name>
    <dbReference type="NCBI Taxonomy" id="433724"/>
    <lineage>
        <taxon>unclassified sequences</taxon>
        <taxon>metagenomes</taxon>
        <taxon>organismal metagenomes</taxon>
    </lineage>
</organism>
<sequence>MRNTSQRKPFRLWLTLLLLFPFCASFAQTITVKGIVKDSTGEPIIGASVIEAGSTNGTITDFNGNFTLQN</sequence>
<protein>
    <submittedName>
        <fullName evidence="1">TonB-dependent receptor SusC</fullName>
    </submittedName>
</protein>